<evidence type="ECO:0000256" key="1">
    <source>
        <dbReference type="SAM" id="Coils"/>
    </source>
</evidence>
<evidence type="ECO:0000313" key="3">
    <source>
        <dbReference type="EMBL" id="OII72810.1"/>
    </source>
</evidence>
<evidence type="ECO:0008006" key="5">
    <source>
        <dbReference type="Google" id="ProtNLM"/>
    </source>
</evidence>
<dbReference type="EMBL" id="LRBP01000019">
    <property type="protein sequence ID" value="OII72810.1"/>
    <property type="molecule type" value="Genomic_DNA"/>
</dbReference>
<feature type="compositionally biased region" description="Polar residues" evidence="2">
    <location>
        <begin position="750"/>
        <end position="773"/>
    </location>
</feature>
<accession>A0A1J4MEY2</accession>
<evidence type="ECO:0000313" key="4">
    <source>
        <dbReference type="Proteomes" id="UP000186176"/>
    </source>
</evidence>
<dbReference type="SUPFAM" id="SSF50729">
    <property type="entry name" value="PH domain-like"/>
    <property type="match status" value="1"/>
</dbReference>
<reference evidence="3 4" key="1">
    <citation type="submission" date="2016-10" db="EMBL/GenBank/DDBJ databases">
        <title>Reductive evolution of mitochondrial metabolism and differential evolution of invasion-related proteins in Cryptosporidium.</title>
        <authorList>
            <person name="Liu S."/>
            <person name="Roellig D.M."/>
            <person name="Guo Y."/>
            <person name="Li N."/>
            <person name="Frace M.A."/>
            <person name="Tang K."/>
            <person name="Zhang L."/>
            <person name="Feng Y."/>
            <person name="Xiao L."/>
        </authorList>
    </citation>
    <scope>NUCLEOTIDE SEQUENCE [LARGE SCALE GENOMIC DNA]</scope>
    <source>
        <strain evidence="3">39726</strain>
    </source>
</reference>
<gene>
    <name evidence="3" type="ORF">cubi_03680</name>
</gene>
<feature type="compositionally biased region" description="Polar residues" evidence="2">
    <location>
        <begin position="695"/>
        <end position="712"/>
    </location>
</feature>
<evidence type="ECO:0000256" key="2">
    <source>
        <dbReference type="SAM" id="MobiDB-lite"/>
    </source>
</evidence>
<feature type="coiled-coil region" evidence="1">
    <location>
        <begin position="349"/>
        <end position="398"/>
    </location>
</feature>
<dbReference type="Proteomes" id="UP000186176">
    <property type="component" value="Unassembled WGS sequence"/>
</dbReference>
<name>A0A1J4MEY2_9CRYT</name>
<dbReference type="RefSeq" id="XP_028874191.1">
    <property type="nucleotide sequence ID" value="XM_029020694.1"/>
</dbReference>
<protein>
    <recommendedName>
        <fullName evidence="5">PH domain-containing protein</fullName>
    </recommendedName>
</protein>
<feature type="region of interest" description="Disordered" evidence="2">
    <location>
        <begin position="692"/>
        <end position="787"/>
    </location>
</feature>
<feature type="coiled-coil region" evidence="1">
    <location>
        <begin position="638"/>
        <end position="679"/>
    </location>
</feature>
<keyword evidence="1" id="KW-0175">Coiled coil</keyword>
<dbReference type="OrthoDB" id="363951at2759"/>
<sequence length="787" mass="90059">MAKKHDYNQSKESGFEIINRVEIRIQDASLLSLSRSASVSPECCGWLHVLNLKGSQYGRDISIEEDNWEQYYFNLKGGMMFGSSKKDGSTLEVVYVLCDTVISTIDSITALQREYITREEEANLRHSIGKDVHLIILLNYNNSLGIESNPLIFAASSPTVSARWCIAMNQSIQYGQMRYVMDNSDQEFEEGNFRVSHTMKGELASVTGGYYRGRDVNQLTQQLEKLKHQFKQMENENKSLKFKNESLQSQVKKLQSTLTVTEKATSEAVEQKAAELTQVKEDLSNVRSERELLIEEKNKLYEKISQLQRTNQQVLMEKFEIMDELTDLQDNISTYKVGDAGLTKLITRLQYLKNSSQELLIENRKYKNEIKSILDHYREEQEKSNKQLNTIKELLSQQDVFQLLIRQMELVQAKLQYQQEAWRMPDNQAENLLFWIQQLQNQWKVDEAVARASYLKHRSIVLGEQMKAYTLGHPLPTHYAIIQELLHKLQYIFREEEFSVVTRSEFLYEDIGNANFGFEPLRIRNQISKKLEKEPIWDGENFKQPPLSVLPSIFGNSKTKMAGKIEEVIENSKQNGESGSGIANAIDESANSPKKGANSGLIEYSSLKSSVMANTQYIPKIQVDLLSPPEKNVPESEYERIKNSFREMQEKYRILEGENEIMSEKIQKLTKMIKSMNKKTYRQNTRAGSLVDFSAGNNLEESSKSNVNMDNGDNQHDSVSGDLEHDKAIEPNDNNRGIKSGRSFHKRNSSKSVYSEPNETSVNGSVAKSSAGQNSNNNENEISDDIN</sequence>
<dbReference type="VEuPathDB" id="CryptoDB:cubi_03680"/>
<organism evidence="3 4">
    <name type="scientific">Cryptosporidium ubiquitum</name>
    <dbReference type="NCBI Taxonomy" id="857276"/>
    <lineage>
        <taxon>Eukaryota</taxon>
        <taxon>Sar</taxon>
        <taxon>Alveolata</taxon>
        <taxon>Apicomplexa</taxon>
        <taxon>Conoidasida</taxon>
        <taxon>Coccidia</taxon>
        <taxon>Eucoccidiorida</taxon>
        <taxon>Eimeriorina</taxon>
        <taxon>Cryptosporidiidae</taxon>
        <taxon>Cryptosporidium</taxon>
    </lineage>
</organism>
<keyword evidence="4" id="KW-1185">Reference proteome</keyword>
<dbReference type="AlphaFoldDB" id="A0A1J4MEY2"/>
<feature type="coiled-coil region" evidence="1">
    <location>
        <begin position="216"/>
        <end position="317"/>
    </location>
</feature>
<feature type="region of interest" description="Disordered" evidence="2">
    <location>
        <begin position="572"/>
        <end position="597"/>
    </location>
</feature>
<comment type="caution">
    <text evidence="3">The sequence shown here is derived from an EMBL/GenBank/DDBJ whole genome shotgun (WGS) entry which is preliminary data.</text>
</comment>
<dbReference type="GeneID" id="39980473"/>
<proteinExistence type="predicted"/>